<dbReference type="SMART" id="SM00737">
    <property type="entry name" value="ML"/>
    <property type="match status" value="1"/>
</dbReference>
<comment type="caution">
    <text evidence="4">The sequence shown here is derived from an EMBL/GenBank/DDBJ whole genome shotgun (WGS) entry which is preliminary data.</text>
</comment>
<dbReference type="SUPFAM" id="SSF63707">
    <property type="entry name" value="Ganglioside M2 (gm2) activator"/>
    <property type="match status" value="1"/>
</dbReference>
<proteinExistence type="predicted"/>
<dbReference type="AlphaFoldDB" id="A0A816ZB41"/>
<gene>
    <name evidence="4" type="ORF">WKI299_LOCUS34167</name>
</gene>
<dbReference type="PANTHER" id="PTHR17357">
    <property type="entry name" value="GM2 GANGLIOSIDE ACTIVATOR PROTEIN"/>
    <property type="match status" value="1"/>
</dbReference>
<accession>A0A816ZB41</accession>
<organism evidence="4 5">
    <name type="scientific">Rotaria magnacalcarata</name>
    <dbReference type="NCBI Taxonomy" id="392030"/>
    <lineage>
        <taxon>Eukaryota</taxon>
        <taxon>Metazoa</taxon>
        <taxon>Spiralia</taxon>
        <taxon>Gnathifera</taxon>
        <taxon>Rotifera</taxon>
        <taxon>Eurotatoria</taxon>
        <taxon>Bdelloidea</taxon>
        <taxon>Philodinida</taxon>
        <taxon>Philodinidae</taxon>
        <taxon>Rotaria</taxon>
    </lineage>
</organism>
<dbReference type="GO" id="GO:0009898">
    <property type="term" value="C:cytoplasmic side of plasma membrane"/>
    <property type="evidence" value="ECO:0007669"/>
    <property type="project" value="TreeGrafter"/>
</dbReference>
<name>A0A816ZB41_9BILA</name>
<feature type="domain" description="MD-2-related lipid-recognition" evidence="3">
    <location>
        <begin position="31"/>
        <end position="161"/>
    </location>
</feature>
<dbReference type="GO" id="GO:0005319">
    <property type="term" value="F:lipid transporter activity"/>
    <property type="evidence" value="ECO:0007669"/>
    <property type="project" value="TreeGrafter"/>
</dbReference>
<evidence type="ECO:0000256" key="1">
    <source>
        <dbReference type="ARBA" id="ARBA00022729"/>
    </source>
</evidence>
<dbReference type="PANTHER" id="PTHR17357:SF0">
    <property type="entry name" value="GANGLIOSIDE GM2 ACTIVATOR"/>
    <property type="match status" value="1"/>
</dbReference>
<dbReference type="Proteomes" id="UP000663856">
    <property type="component" value="Unassembled WGS sequence"/>
</dbReference>
<dbReference type="InterPro" id="IPR036846">
    <property type="entry name" value="GM2-AP_sf"/>
</dbReference>
<evidence type="ECO:0000259" key="3">
    <source>
        <dbReference type="SMART" id="SM00737"/>
    </source>
</evidence>
<feature type="chain" id="PRO_5032734141" description="MD-2-related lipid-recognition domain-containing protein" evidence="2">
    <location>
        <begin position="26"/>
        <end position="168"/>
    </location>
</feature>
<sequence length="168" mass="18155">MLFNLTSGIEKILCVCLIFVPLTLASTQVSWENCNNDGDSIKLLNLTLTPYPIIIPGPISIEATVHTDQDVTGPIKLDLTLHKKILFSYVSVPCVSGIGSCSYDDLCTLCPQCGCPLKAGDHAVTLSVNIYASSWALIGYYQGKVDIKTSSGQKACARFDNVHIKSSR</sequence>
<feature type="signal peptide" evidence="2">
    <location>
        <begin position="1"/>
        <end position="25"/>
    </location>
</feature>
<reference evidence="4" key="1">
    <citation type="submission" date="2021-02" db="EMBL/GenBank/DDBJ databases">
        <authorList>
            <person name="Nowell W R."/>
        </authorList>
    </citation>
    <scope>NUCLEOTIDE SEQUENCE</scope>
</reference>
<dbReference type="InterPro" id="IPR028996">
    <property type="entry name" value="GM2-AP"/>
</dbReference>
<evidence type="ECO:0000313" key="5">
    <source>
        <dbReference type="Proteomes" id="UP000663856"/>
    </source>
</evidence>
<evidence type="ECO:0000313" key="4">
    <source>
        <dbReference type="EMBL" id="CAF2194549.1"/>
    </source>
</evidence>
<dbReference type="EMBL" id="CAJNRF010016383">
    <property type="protein sequence ID" value="CAF2194549.1"/>
    <property type="molecule type" value="Genomic_DNA"/>
</dbReference>
<dbReference type="Gene3D" id="2.70.220.10">
    <property type="entry name" value="Ganglioside GM2 activator"/>
    <property type="match status" value="1"/>
</dbReference>
<keyword evidence="1 2" id="KW-0732">Signal</keyword>
<dbReference type="GO" id="GO:0006689">
    <property type="term" value="P:ganglioside catabolic process"/>
    <property type="evidence" value="ECO:0007669"/>
    <property type="project" value="InterPro"/>
</dbReference>
<protein>
    <recommendedName>
        <fullName evidence="3">MD-2-related lipid-recognition domain-containing protein</fullName>
    </recommendedName>
</protein>
<dbReference type="GO" id="GO:0008047">
    <property type="term" value="F:enzyme activator activity"/>
    <property type="evidence" value="ECO:0007669"/>
    <property type="project" value="InterPro"/>
</dbReference>
<dbReference type="InterPro" id="IPR003172">
    <property type="entry name" value="ML_dom"/>
</dbReference>
<dbReference type="Pfam" id="PF02221">
    <property type="entry name" value="E1_DerP2_DerF2"/>
    <property type="match status" value="1"/>
</dbReference>
<evidence type="ECO:0000256" key="2">
    <source>
        <dbReference type="SAM" id="SignalP"/>
    </source>
</evidence>